<protein>
    <submittedName>
        <fullName evidence="1">Uncharacterized protein</fullName>
    </submittedName>
</protein>
<gene>
    <name evidence="1" type="ORF">UG56_006615</name>
</gene>
<proteinExistence type="predicted"/>
<keyword evidence="2" id="KW-1185">Reference proteome</keyword>
<evidence type="ECO:0000313" key="2">
    <source>
        <dbReference type="Proteomes" id="UP000033772"/>
    </source>
</evidence>
<name>A0A1J4N856_9ACTN</name>
<comment type="caution">
    <text evidence="1">The sequence shown here is derived from an EMBL/GenBank/DDBJ whole genome shotgun (WGS) entry which is preliminary data.</text>
</comment>
<accession>A0A1J4N856</accession>
<reference evidence="1" key="1">
    <citation type="submission" date="2016-10" db="EMBL/GenBank/DDBJ databases">
        <title>Draft Genome Sequence of Nocardioides luteus Strain BAFB, an Alkane-Degrading Bacterium Isolated from JP-7 Polluted Soil.</title>
        <authorList>
            <person name="Brown L."/>
            <person name="Ruiz O.N."/>
            <person name="Gunasekera T."/>
        </authorList>
    </citation>
    <scope>NUCLEOTIDE SEQUENCE [LARGE SCALE GENOMIC DNA]</scope>
    <source>
        <strain evidence="1">BAFB</strain>
    </source>
</reference>
<organism evidence="1 2">
    <name type="scientific">Nocardioides luteus</name>
    <dbReference type="NCBI Taxonomy" id="1844"/>
    <lineage>
        <taxon>Bacteria</taxon>
        <taxon>Bacillati</taxon>
        <taxon>Actinomycetota</taxon>
        <taxon>Actinomycetes</taxon>
        <taxon>Propionibacteriales</taxon>
        <taxon>Nocardioidaceae</taxon>
        <taxon>Nocardioides</taxon>
    </lineage>
</organism>
<dbReference type="EMBL" id="JZDQ02000007">
    <property type="protein sequence ID" value="OIJ27670.1"/>
    <property type="molecule type" value="Genomic_DNA"/>
</dbReference>
<dbReference type="RefSeq" id="WP_045547749.1">
    <property type="nucleotide sequence ID" value="NZ_JZDQ02000007.1"/>
</dbReference>
<dbReference type="Proteomes" id="UP000033772">
    <property type="component" value="Unassembled WGS sequence"/>
</dbReference>
<dbReference type="AlphaFoldDB" id="A0A1J4N856"/>
<evidence type="ECO:0000313" key="1">
    <source>
        <dbReference type="EMBL" id="OIJ27670.1"/>
    </source>
</evidence>
<sequence>MSYLDEFLRALMGPHERAAILAVRERRTSGVEELTFNVSNVVLDFDASTATVEDDLDADVSETVGLNDFFDRVAAIDLDA</sequence>
<dbReference type="STRING" id="1844.UG56_006615"/>